<dbReference type="Gene3D" id="6.20.20.10">
    <property type="match status" value="1"/>
</dbReference>
<dbReference type="InterPro" id="IPR036410">
    <property type="entry name" value="HSP_DnaJ_Cys-rich_dom_sf"/>
</dbReference>
<dbReference type="AlphaFoldDB" id="A0AAX6BP21"/>
<reference evidence="1" key="1">
    <citation type="journal article" date="2024" name="Appl Microbiol">
        <title>Effect of kuratsuki Bacillus and Priestia on Taste of Sake.</title>
        <authorList>
            <person name="Kobayashi K."/>
            <person name="Nishida H."/>
        </authorList>
    </citation>
    <scope>NUCLEOTIDE SEQUENCE</scope>
    <source>
        <strain evidence="1">B-12</strain>
    </source>
</reference>
<dbReference type="EMBL" id="BSYK01000001">
    <property type="protein sequence ID" value="GMG75467.1"/>
    <property type="molecule type" value="Genomic_DNA"/>
</dbReference>
<proteinExistence type="predicted"/>
<dbReference type="SUPFAM" id="SSF57938">
    <property type="entry name" value="DnaJ/Hsp40 cysteine-rich domain"/>
    <property type="match status" value="1"/>
</dbReference>
<evidence type="ECO:0000313" key="1">
    <source>
        <dbReference type="EMBL" id="GMG75467.1"/>
    </source>
</evidence>
<organism evidence="1 2">
    <name type="scientific">Priestia megaterium</name>
    <name type="common">Bacillus megaterium</name>
    <dbReference type="NCBI Taxonomy" id="1404"/>
    <lineage>
        <taxon>Bacteria</taxon>
        <taxon>Bacillati</taxon>
        <taxon>Bacillota</taxon>
        <taxon>Bacilli</taxon>
        <taxon>Bacillales</taxon>
        <taxon>Bacillaceae</taxon>
        <taxon>Priestia</taxon>
    </lineage>
</organism>
<evidence type="ECO:0000313" key="2">
    <source>
        <dbReference type="Proteomes" id="UP001165240"/>
    </source>
</evidence>
<gene>
    <name evidence="1" type="ORF">ShirakiTB12_39350</name>
</gene>
<accession>A0AAX6BP21</accession>
<sequence length="62" mass="6974">MFGFELICTFCKGLGKLAVIPGIGYMKTCKHCEGTGMQSKKTKLLQYKKFRLSNTVIRLKAL</sequence>
<evidence type="ECO:0008006" key="3">
    <source>
        <dbReference type="Google" id="ProtNLM"/>
    </source>
</evidence>
<comment type="caution">
    <text evidence="1">The sequence shown here is derived from an EMBL/GenBank/DDBJ whole genome shotgun (WGS) entry which is preliminary data.</text>
</comment>
<dbReference type="Proteomes" id="UP001165240">
    <property type="component" value="Unassembled WGS sequence"/>
</dbReference>
<protein>
    <recommendedName>
        <fullName evidence="3">Molecular chaperone DnaJ</fullName>
    </recommendedName>
</protein>
<name>A0AAX6BP21_PRIMG</name>